<evidence type="ECO:0000256" key="9">
    <source>
        <dbReference type="ARBA" id="ARBA00022840"/>
    </source>
</evidence>
<evidence type="ECO:0000256" key="3">
    <source>
        <dbReference type="ARBA" id="ARBA00022527"/>
    </source>
</evidence>
<evidence type="ECO:0000313" key="17">
    <source>
        <dbReference type="Proteomes" id="UP000027135"/>
    </source>
</evidence>
<keyword evidence="6" id="KW-0677">Repeat</keyword>
<dbReference type="InterPro" id="IPR011009">
    <property type="entry name" value="Kinase-like_dom_sf"/>
</dbReference>
<keyword evidence="5" id="KW-0808">Transferase</keyword>
<evidence type="ECO:0000256" key="11">
    <source>
        <dbReference type="ARBA" id="ARBA00048679"/>
    </source>
</evidence>
<comment type="catalytic activity">
    <reaction evidence="10">
        <text>L-threonyl-[protein] + ATP = O-phospho-L-threonyl-[protein] + ADP + H(+)</text>
        <dbReference type="Rhea" id="RHEA:46608"/>
        <dbReference type="Rhea" id="RHEA-COMP:11060"/>
        <dbReference type="Rhea" id="RHEA-COMP:11605"/>
        <dbReference type="ChEBI" id="CHEBI:15378"/>
        <dbReference type="ChEBI" id="CHEBI:30013"/>
        <dbReference type="ChEBI" id="CHEBI:30616"/>
        <dbReference type="ChEBI" id="CHEBI:61977"/>
        <dbReference type="ChEBI" id="CHEBI:456216"/>
        <dbReference type="EC" id="2.7.11.1"/>
    </reaction>
</comment>
<comment type="catalytic activity">
    <reaction evidence="11">
        <text>L-seryl-[protein] + ATP = O-phospho-L-seryl-[protein] + ADP + H(+)</text>
        <dbReference type="Rhea" id="RHEA:17989"/>
        <dbReference type="Rhea" id="RHEA-COMP:9863"/>
        <dbReference type="Rhea" id="RHEA-COMP:11604"/>
        <dbReference type="ChEBI" id="CHEBI:15378"/>
        <dbReference type="ChEBI" id="CHEBI:29999"/>
        <dbReference type="ChEBI" id="CHEBI:30616"/>
        <dbReference type="ChEBI" id="CHEBI:83421"/>
        <dbReference type="ChEBI" id="CHEBI:456216"/>
        <dbReference type="EC" id="2.7.11.1"/>
    </reaction>
</comment>
<keyword evidence="8 16" id="KW-0418">Kinase</keyword>
<sequence length="473" mass="53364">MLPEMDMNWTFGRQSAEQPWTSGVSEDDFESLELLGEGSFGKVSLVKKSTGFDKGRLYAMKTMKMEIITKDRKTYQHTMTECRVSAEVGDSPFLVKSHYTFQTDSDLHLVMDFLEGGDLYDLLNQREKFAEEAVKFYTAEIVLGIEYLHKIGVIYRDLKPENILIDSSGHMRITDYGVCKKFHPGQKRKRAYSFCGTPFYMAPEIIRGKGHTTSVDWWSLGIIVYKMLTGTTPFEAEGEESDNFVEVFDRILTQNPEMPKEFSAEVADFITRLLAKEPQKRLGAGKTGVKVIKRHPFFKNINWADMTQKAVIPPYQPPLEGVIFLGAENNHFLPSSARSQDCATSSSAETKPKTQTTEIPVGPATPAVVGKIAPRKRELNRSEDGERPTKRPQRLTKSRRSMSQTTATLGHHQRGEERSLSSSGLRSDQATESTMQASKMKDVSQNTGFVSKRTRFMIQDVSPPAKLVEPKKE</sequence>
<dbReference type="PROSITE" id="PS00107">
    <property type="entry name" value="PROTEIN_KINASE_ATP"/>
    <property type="match status" value="1"/>
</dbReference>
<organism evidence="16 17">
    <name type="scientific">Zootermopsis nevadensis</name>
    <name type="common">Dampwood termite</name>
    <dbReference type="NCBI Taxonomy" id="136037"/>
    <lineage>
        <taxon>Eukaryota</taxon>
        <taxon>Metazoa</taxon>
        <taxon>Ecdysozoa</taxon>
        <taxon>Arthropoda</taxon>
        <taxon>Hexapoda</taxon>
        <taxon>Insecta</taxon>
        <taxon>Pterygota</taxon>
        <taxon>Neoptera</taxon>
        <taxon>Polyneoptera</taxon>
        <taxon>Dictyoptera</taxon>
        <taxon>Blattodea</taxon>
        <taxon>Blattoidea</taxon>
        <taxon>Termitoidae</taxon>
        <taxon>Termopsidae</taxon>
        <taxon>Zootermopsis</taxon>
    </lineage>
</organism>
<feature type="compositionally biased region" description="Basic and acidic residues" evidence="14">
    <location>
        <begin position="375"/>
        <end position="389"/>
    </location>
</feature>
<feature type="domain" description="Protein kinase" evidence="15">
    <location>
        <begin position="29"/>
        <end position="298"/>
    </location>
</feature>
<comment type="similarity">
    <text evidence="13">Belongs to the protein kinase superfamily.</text>
</comment>
<accession>A0A067QSD6</accession>
<evidence type="ECO:0000256" key="6">
    <source>
        <dbReference type="ARBA" id="ARBA00022737"/>
    </source>
</evidence>
<keyword evidence="4" id="KW-0597">Phosphoprotein</keyword>
<keyword evidence="9 12" id="KW-0067">ATP-binding</keyword>
<evidence type="ECO:0000256" key="14">
    <source>
        <dbReference type="SAM" id="MobiDB-lite"/>
    </source>
</evidence>
<dbReference type="AlphaFoldDB" id="A0A067QSD6"/>
<feature type="compositionally biased region" description="Polar residues" evidence="14">
    <location>
        <begin position="428"/>
        <end position="446"/>
    </location>
</feature>
<dbReference type="Pfam" id="PF00069">
    <property type="entry name" value="Pkinase"/>
    <property type="match status" value="1"/>
</dbReference>
<dbReference type="OMA" id="DQQMMLR"/>
<proteinExistence type="inferred from homology"/>
<dbReference type="PROSITE" id="PS50011">
    <property type="entry name" value="PROTEIN_KINASE_DOM"/>
    <property type="match status" value="1"/>
</dbReference>
<evidence type="ECO:0000313" key="16">
    <source>
        <dbReference type="EMBL" id="KDR11681.1"/>
    </source>
</evidence>
<keyword evidence="7 12" id="KW-0547">Nucleotide-binding</keyword>
<keyword evidence="3 13" id="KW-0723">Serine/threonine-protein kinase</keyword>
<evidence type="ECO:0000256" key="7">
    <source>
        <dbReference type="ARBA" id="ARBA00022741"/>
    </source>
</evidence>
<feature type="region of interest" description="Disordered" evidence="14">
    <location>
        <begin position="335"/>
        <end position="446"/>
    </location>
</feature>
<dbReference type="Gene3D" id="3.30.200.20">
    <property type="entry name" value="Phosphorylase Kinase, domain 1"/>
    <property type="match status" value="1"/>
</dbReference>
<evidence type="ECO:0000259" key="15">
    <source>
        <dbReference type="PROSITE" id="PS50011"/>
    </source>
</evidence>
<feature type="compositionally biased region" description="Basic residues" evidence="14">
    <location>
        <begin position="390"/>
        <end position="400"/>
    </location>
</feature>
<dbReference type="FunFam" id="1.10.510.10:FF:000109">
    <property type="entry name" value="Ribosomal protein S6 kinase"/>
    <property type="match status" value="1"/>
</dbReference>
<feature type="binding site" evidence="12">
    <location>
        <position position="61"/>
    </location>
    <ligand>
        <name>ATP</name>
        <dbReference type="ChEBI" id="CHEBI:30616"/>
    </ligand>
</feature>
<dbReference type="Proteomes" id="UP000027135">
    <property type="component" value="Unassembled WGS sequence"/>
</dbReference>
<dbReference type="Gene3D" id="1.10.510.10">
    <property type="entry name" value="Transferase(Phosphotransferase) domain 1"/>
    <property type="match status" value="1"/>
</dbReference>
<dbReference type="GO" id="GO:0004674">
    <property type="term" value="F:protein serine/threonine kinase activity"/>
    <property type="evidence" value="ECO:0007669"/>
    <property type="project" value="UniProtKB-KW"/>
</dbReference>
<evidence type="ECO:0000256" key="4">
    <source>
        <dbReference type="ARBA" id="ARBA00022553"/>
    </source>
</evidence>
<dbReference type="InterPro" id="IPR000719">
    <property type="entry name" value="Prot_kinase_dom"/>
</dbReference>
<name>A0A067QSD6_ZOONE</name>
<comment type="cofactor">
    <cofactor evidence="1">
        <name>Mg(2+)</name>
        <dbReference type="ChEBI" id="CHEBI:18420"/>
    </cofactor>
</comment>
<dbReference type="OrthoDB" id="63267at2759"/>
<evidence type="ECO:0000256" key="10">
    <source>
        <dbReference type="ARBA" id="ARBA00047899"/>
    </source>
</evidence>
<evidence type="ECO:0000256" key="8">
    <source>
        <dbReference type="ARBA" id="ARBA00022777"/>
    </source>
</evidence>
<dbReference type="InParanoid" id="A0A067QSD6"/>
<feature type="compositionally biased region" description="Polar residues" evidence="14">
    <location>
        <begin position="335"/>
        <end position="358"/>
    </location>
</feature>
<protein>
    <recommendedName>
        <fullName evidence="2">non-specific serine/threonine protein kinase</fullName>
        <ecNumber evidence="2">2.7.11.1</ecNumber>
    </recommendedName>
</protein>
<reference evidence="16 17" key="1">
    <citation type="journal article" date="2014" name="Nat. Commun.">
        <title>Molecular traces of alternative social organization in a termite genome.</title>
        <authorList>
            <person name="Terrapon N."/>
            <person name="Li C."/>
            <person name="Robertson H.M."/>
            <person name="Ji L."/>
            <person name="Meng X."/>
            <person name="Booth W."/>
            <person name="Chen Z."/>
            <person name="Childers C.P."/>
            <person name="Glastad K.M."/>
            <person name="Gokhale K."/>
            <person name="Gowin J."/>
            <person name="Gronenberg W."/>
            <person name="Hermansen R.A."/>
            <person name="Hu H."/>
            <person name="Hunt B.G."/>
            <person name="Huylmans A.K."/>
            <person name="Khalil S.M."/>
            <person name="Mitchell R.D."/>
            <person name="Munoz-Torres M.C."/>
            <person name="Mustard J.A."/>
            <person name="Pan H."/>
            <person name="Reese J.T."/>
            <person name="Scharf M.E."/>
            <person name="Sun F."/>
            <person name="Vogel H."/>
            <person name="Xiao J."/>
            <person name="Yang W."/>
            <person name="Yang Z."/>
            <person name="Yang Z."/>
            <person name="Zhou J."/>
            <person name="Zhu J."/>
            <person name="Brent C.S."/>
            <person name="Elsik C.G."/>
            <person name="Goodisman M.A."/>
            <person name="Liberles D.A."/>
            <person name="Roe R.M."/>
            <person name="Vargo E.L."/>
            <person name="Vilcinskas A."/>
            <person name="Wang J."/>
            <person name="Bornberg-Bauer E."/>
            <person name="Korb J."/>
            <person name="Zhang G."/>
            <person name="Liebig J."/>
        </authorList>
    </citation>
    <scope>NUCLEOTIDE SEQUENCE [LARGE SCALE GENOMIC DNA]</scope>
    <source>
        <tissue evidence="16">Whole organism</tissue>
    </source>
</reference>
<dbReference type="InterPro" id="IPR008271">
    <property type="entry name" value="Ser/Thr_kinase_AS"/>
</dbReference>
<gene>
    <name evidence="16" type="ORF">L798_14565</name>
</gene>
<dbReference type="EMBL" id="KK853081">
    <property type="protein sequence ID" value="KDR11681.1"/>
    <property type="molecule type" value="Genomic_DNA"/>
</dbReference>
<dbReference type="GO" id="GO:0005524">
    <property type="term" value="F:ATP binding"/>
    <property type="evidence" value="ECO:0007669"/>
    <property type="project" value="UniProtKB-UniRule"/>
</dbReference>
<dbReference type="InterPro" id="IPR017441">
    <property type="entry name" value="Protein_kinase_ATP_BS"/>
</dbReference>
<dbReference type="PANTHER" id="PTHR24351">
    <property type="entry name" value="RIBOSOMAL PROTEIN S6 KINASE"/>
    <property type="match status" value="1"/>
</dbReference>
<dbReference type="STRING" id="136037.A0A067QSD6"/>
<dbReference type="PROSITE" id="PS00108">
    <property type="entry name" value="PROTEIN_KINASE_ST"/>
    <property type="match status" value="1"/>
</dbReference>
<evidence type="ECO:0000256" key="2">
    <source>
        <dbReference type="ARBA" id="ARBA00012513"/>
    </source>
</evidence>
<dbReference type="eggNOG" id="KOG0603">
    <property type="taxonomic scope" value="Eukaryota"/>
</dbReference>
<dbReference type="SUPFAM" id="SSF56112">
    <property type="entry name" value="Protein kinase-like (PK-like)"/>
    <property type="match status" value="1"/>
</dbReference>
<dbReference type="EC" id="2.7.11.1" evidence="2"/>
<evidence type="ECO:0000256" key="13">
    <source>
        <dbReference type="RuleBase" id="RU000304"/>
    </source>
</evidence>
<keyword evidence="17" id="KW-1185">Reference proteome</keyword>
<evidence type="ECO:0000256" key="1">
    <source>
        <dbReference type="ARBA" id="ARBA00001946"/>
    </source>
</evidence>
<dbReference type="SMART" id="SM00220">
    <property type="entry name" value="S_TKc"/>
    <property type="match status" value="1"/>
</dbReference>
<evidence type="ECO:0000256" key="12">
    <source>
        <dbReference type="PROSITE-ProRule" id="PRU10141"/>
    </source>
</evidence>
<evidence type="ECO:0000256" key="5">
    <source>
        <dbReference type="ARBA" id="ARBA00022679"/>
    </source>
</evidence>